<feature type="domain" description="Major facilitator superfamily (MFS) profile" evidence="9">
    <location>
        <begin position="295"/>
        <end position="489"/>
    </location>
</feature>
<dbReference type="PANTHER" id="PTHR23513:SF6">
    <property type="entry name" value="MAJOR FACILITATOR SUPERFAMILY ASSOCIATED DOMAIN-CONTAINING PROTEIN"/>
    <property type="match status" value="1"/>
</dbReference>
<dbReference type="RefSeq" id="WP_245724804.1">
    <property type="nucleotide sequence ID" value="NZ_FMHZ01000002.1"/>
</dbReference>
<dbReference type="CDD" id="cd06173">
    <property type="entry name" value="MFS_MefA_like"/>
    <property type="match status" value="1"/>
</dbReference>
<dbReference type="Proteomes" id="UP000199001">
    <property type="component" value="Unassembled WGS sequence"/>
</dbReference>
<feature type="transmembrane region" description="Helical" evidence="8">
    <location>
        <begin position="364"/>
        <end position="382"/>
    </location>
</feature>
<sequence>MTRPAAPPRTPDAGAPRPDPVAAPQGTDAPGPERAAPPQGSNGSRPASAEPPQPSGASRPGPAAPTPEPAAPGPAAPRGGLLRHRDFRLLWAGQTASSIGSNVTTVALPLVAVTVLDTGTFGVAVLTAAAWLPWLLFGLPAGAWVDRLPRRPVMIVCDLVCALLFLSVPVAAVLGVLTVGQLLVVALGAGLARVFFETADQVYLPVLLRPEQVPEGNAKIQATHTASYVLGPGIAGVVAQAVGAVAALLLDALSFLFSAACLLRIRTVEKRPGRVERSRSLRREIGEGIRFVARDPYLRVLAVFGAASNVGLIGYQAVLVVFLVREARLAPAAVGALVAVMSLGGIAGALLATRLGRRLGTARAMLLAGALTGPTALLIPLAGPGGRLALPAIGGVLVSLGVAVGNVLKGSFRQTYTPHHLLGRVTVSMQMLNYGTIPLAAVLSGAIGAAYGAGTAIAVMTGWLALTPVILLVGPLRRRRDLPVAPELP</sequence>
<evidence type="ECO:0000256" key="3">
    <source>
        <dbReference type="ARBA" id="ARBA00022475"/>
    </source>
</evidence>
<feature type="transmembrane region" description="Helical" evidence="8">
    <location>
        <begin position="330"/>
        <end position="352"/>
    </location>
</feature>
<dbReference type="InterPro" id="IPR010290">
    <property type="entry name" value="TM_effector"/>
</dbReference>
<dbReference type="SUPFAM" id="SSF103473">
    <property type="entry name" value="MFS general substrate transporter"/>
    <property type="match status" value="1"/>
</dbReference>
<evidence type="ECO:0000313" key="10">
    <source>
        <dbReference type="EMBL" id="SCL69665.1"/>
    </source>
</evidence>
<feature type="compositionally biased region" description="Pro residues" evidence="7">
    <location>
        <begin position="62"/>
        <end position="75"/>
    </location>
</feature>
<feature type="transmembrane region" description="Helical" evidence="8">
    <location>
        <begin position="121"/>
        <end position="141"/>
    </location>
</feature>
<protein>
    <submittedName>
        <fullName evidence="10">Predicted arabinose efflux permease, MFS family</fullName>
    </submittedName>
</protein>
<gene>
    <name evidence="10" type="ORF">GA0070606_5153</name>
</gene>
<keyword evidence="6 8" id="KW-0472">Membrane</keyword>
<evidence type="ECO:0000256" key="7">
    <source>
        <dbReference type="SAM" id="MobiDB-lite"/>
    </source>
</evidence>
<evidence type="ECO:0000256" key="5">
    <source>
        <dbReference type="ARBA" id="ARBA00022989"/>
    </source>
</evidence>
<keyword evidence="4 8" id="KW-0812">Transmembrane</keyword>
<keyword evidence="11" id="KW-1185">Reference proteome</keyword>
<feature type="transmembrane region" description="Helical" evidence="8">
    <location>
        <begin position="153"/>
        <end position="177"/>
    </location>
</feature>
<feature type="transmembrane region" description="Helical" evidence="8">
    <location>
        <begin position="89"/>
        <end position="115"/>
    </location>
</feature>
<evidence type="ECO:0000313" key="11">
    <source>
        <dbReference type="Proteomes" id="UP000199001"/>
    </source>
</evidence>
<dbReference type="STRING" id="47855.GA0070606_5153"/>
<accession>A0A1C6VTQ0</accession>
<organism evidence="10 11">
    <name type="scientific">Micromonospora citrea</name>
    <dbReference type="NCBI Taxonomy" id="47855"/>
    <lineage>
        <taxon>Bacteria</taxon>
        <taxon>Bacillati</taxon>
        <taxon>Actinomycetota</taxon>
        <taxon>Actinomycetes</taxon>
        <taxon>Micromonosporales</taxon>
        <taxon>Micromonosporaceae</taxon>
        <taxon>Micromonospora</taxon>
    </lineage>
</organism>
<dbReference type="GO" id="GO:0022857">
    <property type="term" value="F:transmembrane transporter activity"/>
    <property type="evidence" value="ECO:0007669"/>
    <property type="project" value="InterPro"/>
</dbReference>
<name>A0A1C6VTQ0_9ACTN</name>
<evidence type="ECO:0000259" key="9">
    <source>
        <dbReference type="PROSITE" id="PS50850"/>
    </source>
</evidence>
<feature type="transmembrane region" description="Helical" evidence="8">
    <location>
        <begin position="300"/>
        <end position="324"/>
    </location>
</feature>
<feature type="transmembrane region" description="Helical" evidence="8">
    <location>
        <begin position="388"/>
        <end position="410"/>
    </location>
</feature>
<dbReference type="AlphaFoldDB" id="A0A1C6VTQ0"/>
<dbReference type="GO" id="GO:0005886">
    <property type="term" value="C:plasma membrane"/>
    <property type="evidence" value="ECO:0007669"/>
    <property type="project" value="UniProtKB-SubCell"/>
</dbReference>
<feature type="transmembrane region" description="Helical" evidence="8">
    <location>
        <begin position="457"/>
        <end position="476"/>
    </location>
</feature>
<comment type="subcellular location">
    <subcellularLocation>
        <location evidence="1">Cell membrane</location>
        <topology evidence="1">Multi-pass membrane protein</topology>
    </subcellularLocation>
</comment>
<evidence type="ECO:0000256" key="1">
    <source>
        <dbReference type="ARBA" id="ARBA00004651"/>
    </source>
</evidence>
<feature type="transmembrane region" description="Helical" evidence="8">
    <location>
        <begin position="237"/>
        <end position="263"/>
    </location>
</feature>
<dbReference type="InterPro" id="IPR020846">
    <property type="entry name" value="MFS_dom"/>
</dbReference>
<evidence type="ECO:0000256" key="2">
    <source>
        <dbReference type="ARBA" id="ARBA00022448"/>
    </source>
</evidence>
<keyword evidence="3" id="KW-1003">Cell membrane</keyword>
<feature type="compositionally biased region" description="Pro residues" evidence="7">
    <location>
        <begin position="1"/>
        <end position="10"/>
    </location>
</feature>
<dbReference type="PROSITE" id="PS50850">
    <property type="entry name" value="MFS"/>
    <property type="match status" value="1"/>
</dbReference>
<feature type="transmembrane region" description="Helical" evidence="8">
    <location>
        <begin position="431"/>
        <end position="451"/>
    </location>
</feature>
<dbReference type="Pfam" id="PF05977">
    <property type="entry name" value="MFS_3"/>
    <property type="match status" value="1"/>
</dbReference>
<dbReference type="Gene3D" id="1.20.1250.20">
    <property type="entry name" value="MFS general substrate transporter like domains"/>
    <property type="match status" value="1"/>
</dbReference>
<dbReference type="PANTHER" id="PTHR23513">
    <property type="entry name" value="INTEGRAL MEMBRANE EFFLUX PROTEIN-RELATED"/>
    <property type="match status" value="1"/>
</dbReference>
<dbReference type="EMBL" id="FMHZ01000002">
    <property type="protein sequence ID" value="SCL69665.1"/>
    <property type="molecule type" value="Genomic_DNA"/>
</dbReference>
<keyword evidence="5 8" id="KW-1133">Transmembrane helix</keyword>
<evidence type="ECO:0000256" key="8">
    <source>
        <dbReference type="SAM" id="Phobius"/>
    </source>
</evidence>
<keyword evidence="2" id="KW-0813">Transport</keyword>
<dbReference type="InterPro" id="IPR036259">
    <property type="entry name" value="MFS_trans_sf"/>
</dbReference>
<evidence type="ECO:0000256" key="4">
    <source>
        <dbReference type="ARBA" id="ARBA00022692"/>
    </source>
</evidence>
<feature type="region of interest" description="Disordered" evidence="7">
    <location>
        <begin position="1"/>
        <end position="78"/>
    </location>
</feature>
<proteinExistence type="predicted"/>
<evidence type="ECO:0000256" key="6">
    <source>
        <dbReference type="ARBA" id="ARBA00023136"/>
    </source>
</evidence>
<reference evidence="11" key="1">
    <citation type="submission" date="2016-06" db="EMBL/GenBank/DDBJ databases">
        <authorList>
            <person name="Varghese N."/>
            <person name="Submissions Spin"/>
        </authorList>
    </citation>
    <scope>NUCLEOTIDE SEQUENCE [LARGE SCALE GENOMIC DNA]</scope>
    <source>
        <strain evidence="11">DSM 43903</strain>
    </source>
</reference>